<evidence type="ECO:0000256" key="1">
    <source>
        <dbReference type="ARBA" id="ARBA00008987"/>
    </source>
</evidence>
<feature type="domain" description="Thioredoxin" evidence="3">
    <location>
        <begin position="6"/>
        <end position="124"/>
    </location>
</feature>
<name>A0ABR9VRL1_9SYNC</name>
<evidence type="ECO:0000256" key="2">
    <source>
        <dbReference type="ARBA" id="ARBA00023284"/>
    </source>
</evidence>
<organism evidence="4 5">
    <name type="scientific">Synechocystis salina LEGE 00031</name>
    <dbReference type="NCBI Taxonomy" id="1828736"/>
    <lineage>
        <taxon>Bacteria</taxon>
        <taxon>Bacillati</taxon>
        <taxon>Cyanobacteriota</taxon>
        <taxon>Cyanophyceae</taxon>
        <taxon>Synechococcales</taxon>
        <taxon>Merismopediaceae</taxon>
        <taxon>Synechocystis</taxon>
    </lineage>
</organism>
<dbReference type="InterPro" id="IPR036249">
    <property type="entry name" value="Thioredoxin-like_sf"/>
</dbReference>
<dbReference type="Gene3D" id="3.40.30.10">
    <property type="entry name" value="Glutaredoxin"/>
    <property type="match status" value="1"/>
</dbReference>
<sequence>MVVAWGTRDQSARNTPMLAVNEDNFDNLVLQCPKPILVYFGAPWCGLCHFVKPLLNHIHGEWGEQLVCVEVNADVNLHLANAYRLKNLPTLILFNRGQIIQRLEDFRAREDLHRIREQIAISIFPP</sequence>
<dbReference type="Pfam" id="PF00085">
    <property type="entry name" value="Thioredoxin"/>
    <property type="match status" value="1"/>
</dbReference>
<keyword evidence="2" id="KW-0676">Redox-active center</keyword>
<dbReference type="InterPro" id="IPR013766">
    <property type="entry name" value="Thioredoxin_domain"/>
</dbReference>
<evidence type="ECO:0000313" key="4">
    <source>
        <dbReference type="EMBL" id="MBE9252891.1"/>
    </source>
</evidence>
<dbReference type="PANTHER" id="PTHR45663">
    <property type="entry name" value="GEO12009P1"/>
    <property type="match status" value="1"/>
</dbReference>
<proteinExistence type="inferred from homology"/>
<dbReference type="SUPFAM" id="SSF52833">
    <property type="entry name" value="Thioredoxin-like"/>
    <property type="match status" value="1"/>
</dbReference>
<dbReference type="PANTHER" id="PTHR45663:SF11">
    <property type="entry name" value="GEO12009P1"/>
    <property type="match status" value="1"/>
</dbReference>
<comment type="caution">
    <text evidence="4">The sequence shown here is derived from an EMBL/GenBank/DDBJ whole genome shotgun (WGS) entry which is preliminary data.</text>
</comment>
<comment type="similarity">
    <text evidence="1">Belongs to the thioredoxin family.</text>
</comment>
<evidence type="ECO:0000259" key="3">
    <source>
        <dbReference type="PROSITE" id="PS51352"/>
    </source>
</evidence>
<dbReference type="PROSITE" id="PS51352">
    <property type="entry name" value="THIOREDOXIN_2"/>
    <property type="match status" value="1"/>
</dbReference>
<reference evidence="4 5" key="1">
    <citation type="submission" date="2020-10" db="EMBL/GenBank/DDBJ databases">
        <authorList>
            <person name="Castelo-Branco R."/>
            <person name="Eusebio N."/>
            <person name="Adriana R."/>
            <person name="Vieira A."/>
            <person name="Brugerolle De Fraissinette N."/>
            <person name="Rezende De Castro R."/>
            <person name="Schneider M.P."/>
            <person name="Vasconcelos V."/>
            <person name="Leao P.N."/>
        </authorList>
    </citation>
    <scope>NUCLEOTIDE SEQUENCE [LARGE SCALE GENOMIC DNA]</scope>
    <source>
        <strain evidence="4 5">LEGE 00031</strain>
    </source>
</reference>
<dbReference type="Proteomes" id="UP000658720">
    <property type="component" value="Unassembled WGS sequence"/>
</dbReference>
<dbReference type="CDD" id="cd02947">
    <property type="entry name" value="TRX_family"/>
    <property type="match status" value="1"/>
</dbReference>
<dbReference type="EMBL" id="JADEVV010000006">
    <property type="protein sequence ID" value="MBE9252891.1"/>
    <property type="molecule type" value="Genomic_DNA"/>
</dbReference>
<keyword evidence="5" id="KW-1185">Reference proteome</keyword>
<gene>
    <name evidence="4" type="ORF">IQ217_03265</name>
</gene>
<protein>
    <submittedName>
        <fullName evidence="4">Thioredoxin family protein</fullName>
    </submittedName>
</protein>
<accession>A0ABR9VRL1</accession>
<evidence type="ECO:0000313" key="5">
    <source>
        <dbReference type="Proteomes" id="UP000658720"/>
    </source>
</evidence>